<gene>
    <name evidence="1" type="ORF">ACFP1Z_18005</name>
</gene>
<keyword evidence="2" id="KW-1185">Reference proteome</keyword>
<evidence type="ECO:0000313" key="2">
    <source>
        <dbReference type="Proteomes" id="UP001596083"/>
    </source>
</evidence>
<sequence length="165" mass="16741">MRDYVLFMTVDSPRAGHKALDALREAHASGSLKLREGAVISRDPEGRLDFPDAADNTSTAPAFAVGGLLGALLGILGGPLGVMIGFGAGGLVGGLHDVREATATNAALDLLAAEVPPGCTVLAAEVGEEDPGPADRALAAFGAVVARYPASDIRKGIDEAIARTR</sequence>
<dbReference type="RefSeq" id="WP_390317425.1">
    <property type="nucleotide sequence ID" value="NZ_JBHSPB010000010.1"/>
</dbReference>
<protein>
    <submittedName>
        <fullName evidence="1">DUF1269 domain-containing protein</fullName>
    </submittedName>
</protein>
<comment type="caution">
    <text evidence="1">The sequence shown here is derived from an EMBL/GenBank/DDBJ whole genome shotgun (WGS) entry which is preliminary data.</text>
</comment>
<name>A0ABW0Z2N9_9ACTN</name>
<accession>A0ABW0Z2N9</accession>
<dbReference type="Proteomes" id="UP001596083">
    <property type="component" value="Unassembled WGS sequence"/>
</dbReference>
<evidence type="ECO:0000313" key="1">
    <source>
        <dbReference type="EMBL" id="MFC5722062.1"/>
    </source>
</evidence>
<reference evidence="2" key="1">
    <citation type="journal article" date="2019" name="Int. J. Syst. Evol. Microbiol.">
        <title>The Global Catalogue of Microorganisms (GCM) 10K type strain sequencing project: providing services to taxonomists for standard genome sequencing and annotation.</title>
        <authorList>
            <consortium name="The Broad Institute Genomics Platform"/>
            <consortium name="The Broad Institute Genome Sequencing Center for Infectious Disease"/>
            <person name="Wu L."/>
            <person name="Ma J."/>
        </authorList>
    </citation>
    <scope>NUCLEOTIDE SEQUENCE [LARGE SCALE GENOMIC DNA]</scope>
    <source>
        <strain evidence="2">CGMCC 4.7304</strain>
    </source>
</reference>
<organism evidence="1 2">
    <name type="scientific">Streptomyces gamaensis</name>
    <dbReference type="NCBI Taxonomy" id="1763542"/>
    <lineage>
        <taxon>Bacteria</taxon>
        <taxon>Bacillati</taxon>
        <taxon>Actinomycetota</taxon>
        <taxon>Actinomycetes</taxon>
        <taxon>Kitasatosporales</taxon>
        <taxon>Streptomycetaceae</taxon>
        <taxon>Streptomyces</taxon>
    </lineage>
</organism>
<dbReference type="EMBL" id="JBHSPB010000010">
    <property type="protein sequence ID" value="MFC5722062.1"/>
    <property type="molecule type" value="Genomic_DNA"/>
</dbReference>
<proteinExistence type="predicted"/>